<comment type="similarity">
    <text evidence="2 8">Belongs to the prokaryotic riboflavin transporter (P-RFT) (TC 2.A.87) family.</text>
</comment>
<evidence type="ECO:0000256" key="5">
    <source>
        <dbReference type="ARBA" id="ARBA00022692"/>
    </source>
</evidence>
<dbReference type="OrthoDB" id="9809216at2"/>
<keyword evidence="7 8" id="KW-0472">Membrane</keyword>
<feature type="transmembrane region" description="Helical" evidence="9">
    <location>
        <begin position="117"/>
        <end position="140"/>
    </location>
</feature>
<name>E9SDF0_RUMAL</name>
<dbReference type="InterPro" id="IPR024529">
    <property type="entry name" value="ECF_trnsprt_substrate-spec"/>
</dbReference>
<evidence type="ECO:0000256" key="3">
    <source>
        <dbReference type="ARBA" id="ARBA00022448"/>
    </source>
</evidence>
<sequence>MSNTVTAKKTPFFTTRKLVVMAMLSAIATVVYYLDFPVPLMPDFIKMDLSNVISLLASFALGPVEGVVVCLIKNVVQLMIKGAGTTMGIGNIFDFVTSAAFCLTAGLIYKNHRTRKYAVIACVVGALVFTVISLPLNYFIVYPIYFKAFGGEAAILGMYRQLNANVESTFQALCMFNLPFTFVKGVLCAVVTMVIYKPLSPVLKGKN</sequence>
<evidence type="ECO:0000256" key="4">
    <source>
        <dbReference type="ARBA" id="ARBA00022475"/>
    </source>
</evidence>
<evidence type="ECO:0000256" key="1">
    <source>
        <dbReference type="ARBA" id="ARBA00004651"/>
    </source>
</evidence>
<proteinExistence type="inferred from homology"/>
<keyword evidence="5 9" id="KW-0812">Transmembrane</keyword>
<evidence type="ECO:0000256" key="7">
    <source>
        <dbReference type="ARBA" id="ARBA00023136"/>
    </source>
</evidence>
<feature type="transmembrane region" description="Helical" evidence="9">
    <location>
        <begin position="18"/>
        <end position="34"/>
    </location>
</feature>
<gene>
    <name evidence="10" type="ORF">CUS_7136</name>
</gene>
<evidence type="ECO:0000313" key="10">
    <source>
        <dbReference type="EMBL" id="EGC02634.1"/>
    </source>
</evidence>
<comment type="function">
    <text evidence="8">Probably a riboflavin-binding protein that interacts with the energy-coupling factor (ECF) ABC-transporter complex.</text>
</comment>
<comment type="caution">
    <text evidence="10">The sequence shown here is derived from an EMBL/GenBank/DDBJ whole genome shotgun (WGS) entry which is preliminary data.</text>
</comment>
<evidence type="ECO:0000256" key="8">
    <source>
        <dbReference type="PIRNR" id="PIRNR037778"/>
    </source>
</evidence>
<dbReference type="AlphaFoldDB" id="E9SDF0"/>
<dbReference type="EMBL" id="ADKM02000091">
    <property type="protein sequence ID" value="EGC02634.1"/>
    <property type="molecule type" value="Genomic_DNA"/>
</dbReference>
<dbReference type="STRING" id="246199.CUS_7136"/>
<dbReference type="RefSeq" id="WP_002850611.1">
    <property type="nucleotide sequence ID" value="NZ_ADKM02000091.1"/>
</dbReference>
<dbReference type="Pfam" id="PF12822">
    <property type="entry name" value="ECF_trnsprt"/>
    <property type="match status" value="1"/>
</dbReference>
<dbReference type="PIRSF" id="PIRSF037778">
    <property type="entry name" value="UCP037778_transp_RibU"/>
    <property type="match status" value="1"/>
</dbReference>
<keyword evidence="6 9" id="KW-1133">Transmembrane helix</keyword>
<accession>E9SDF0</accession>
<dbReference type="InterPro" id="IPR025720">
    <property type="entry name" value="RibU"/>
</dbReference>
<dbReference type="Proteomes" id="UP000004259">
    <property type="component" value="Unassembled WGS sequence"/>
</dbReference>
<dbReference type="PANTHER" id="PTHR38438">
    <property type="entry name" value="RIBOFLAVIN TRANSPORTER RIBU"/>
    <property type="match status" value="1"/>
</dbReference>
<dbReference type="PANTHER" id="PTHR38438:SF1">
    <property type="entry name" value="RIBOFLAVIN TRANSPORTER RIBU"/>
    <property type="match status" value="1"/>
</dbReference>
<dbReference type="GO" id="GO:0032217">
    <property type="term" value="F:riboflavin transmembrane transporter activity"/>
    <property type="evidence" value="ECO:0007669"/>
    <property type="project" value="UniProtKB-UniRule"/>
</dbReference>
<feature type="transmembrane region" description="Helical" evidence="9">
    <location>
        <begin position="54"/>
        <end position="72"/>
    </location>
</feature>
<keyword evidence="4 8" id="KW-1003">Cell membrane</keyword>
<comment type="subcellular location">
    <subcellularLocation>
        <location evidence="1">Cell membrane</location>
        <topology evidence="1">Multi-pass membrane protein</topology>
    </subcellularLocation>
</comment>
<protein>
    <recommendedName>
        <fullName evidence="8">Riboflavin transporter</fullName>
    </recommendedName>
</protein>
<evidence type="ECO:0000256" key="2">
    <source>
        <dbReference type="ARBA" id="ARBA00005540"/>
    </source>
</evidence>
<evidence type="ECO:0000256" key="9">
    <source>
        <dbReference type="SAM" id="Phobius"/>
    </source>
</evidence>
<keyword evidence="3 8" id="KW-0813">Transport</keyword>
<dbReference type="GO" id="GO:0005886">
    <property type="term" value="C:plasma membrane"/>
    <property type="evidence" value="ECO:0007669"/>
    <property type="project" value="UniProtKB-SubCell"/>
</dbReference>
<feature type="transmembrane region" description="Helical" evidence="9">
    <location>
        <begin position="170"/>
        <end position="196"/>
    </location>
</feature>
<organism evidence="10 11">
    <name type="scientific">Ruminococcus albus 8</name>
    <dbReference type="NCBI Taxonomy" id="246199"/>
    <lineage>
        <taxon>Bacteria</taxon>
        <taxon>Bacillati</taxon>
        <taxon>Bacillota</taxon>
        <taxon>Clostridia</taxon>
        <taxon>Eubacteriales</taxon>
        <taxon>Oscillospiraceae</taxon>
        <taxon>Ruminococcus</taxon>
    </lineage>
</organism>
<evidence type="ECO:0000256" key="6">
    <source>
        <dbReference type="ARBA" id="ARBA00022989"/>
    </source>
</evidence>
<reference evidence="10 11" key="1">
    <citation type="submission" date="2011-02" db="EMBL/GenBank/DDBJ databases">
        <authorList>
            <person name="Nelson K.E."/>
            <person name="Sutton G."/>
            <person name="Torralba M."/>
            <person name="Durkin S."/>
            <person name="Harkins D."/>
            <person name="Montgomery R."/>
            <person name="Ziemer C."/>
            <person name="Klaassens E."/>
            <person name="Ocuiv P."/>
            <person name="Morrison M."/>
        </authorList>
    </citation>
    <scope>NUCLEOTIDE SEQUENCE [LARGE SCALE GENOMIC DNA]</scope>
    <source>
        <strain evidence="10 11">8</strain>
    </source>
</reference>
<evidence type="ECO:0000313" key="11">
    <source>
        <dbReference type="Proteomes" id="UP000004259"/>
    </source>
</evidence>
<dbReference type="Gene3D" id="1.10.1760.20">
    <property type="match status" value="1"/>
</dbReference>
<dbReference type="eggNOG" id="COG3601">
    <property type="taxonomic scope" value="Bacteria"/>
</dbReference>
<keyword evidence="11" id="KW-1185">Reference proteome</keyword>